<feature type="domain" description="HAMP" evidence="10">
    <location>
        <begin position="171"/>
        <end position="224"/>
    </location>
</feature>
<feature type="transmembrane region" description="Helical" evidence="8">
    <location>
        <begin position="23"/>
        <end position="44"/>
    </location>
</feature>
<dbReference type="Pfam" id="PF00672">
    <property type="entry name" value="HAMP"/>
    <property type="match status" value="1"/>
</dbReference>
<dbReference type="PANTHER" id="PTHR45436">
    <property type="entry name" value="SENSOR HISTIDINE KINASE YKOH"/>
    <property type="match status" value="1"/>
</dbReference>
<dbReference type="InterPro" id="IPR003660">
    <property type="entry name" value="HAMP_dom"/>
</dbReference>
<dbReference type="SUPFAM" id="SSF55874">
    <property type="entry name" value="ATPase domain of HSP90 chaperone/DNA topoisomerase II/histidine kinase"/>
    <property type="match status" value="1"/>
</dbReference>
<dbReference type="PROSITE" id="PS50885">
    <property type="entry name" value="HAMP"/>
    <property type="match status" value="1"/>
</dbReference>
<feature type="non-terminal residue" evidence="11">
    <location>
        <position position="383"/>
    </location>
</feature>
<comment type="subcellular location">
    <subcellularLocation>
        <location evidence="2">Membrane</location>
    </subcellularLocation>
</comment>
<keyword evidence="4" id="KW-0597">Phosphoprotein</keyword>
<name>A0A832J4H0_9GAMM</name>
<reference evidence="11" key="1">
    <citation type="journal article" date="2020" name="mSystems">
        <title>Genome- and Community-Level Interaction Insights into Carbon Utilization and Element Cycling Functions of Hydrothermarchaeota in Hydrothermal Sediment.</title>
        <authorList>
            <person name="Zhou Z."/>
            <person name="Liu Y."/>
            <person name="Xu W."/>
            <person name="Pan J."/>
            <person name="Luo Z.H."/>
            <person name="Li M."/>
        </authorList>
    </citation>
    <scope>NUCLEOTIDE SEQUENCE [LARGE SCALE GENOMIC DNA]</scope>
    <source>
        <strain evidence="11">HyVt-505</strain>
    </source>
</reference>
<accession>A0A832J4H0</accession>
<evidence type="ECO:0000256" key="4">
    <source>
        <dbReference type="ARBA" id="ARBA00022553"/>
    </source>
</evidence>
<dbReference type="PROSITE" id="PS50109">
    <property type="entry name" value="HIS_KIN"/>
    <property type="match status" value="1"/>
</dbReference>
<evidence type="ECO:0000256" key="5">
    <source>
        <dbReference type="ARBA" id="ARBA00022679"/>
    </source>
</evidence>
<dbReference type="Proteomes" id="UP000885832">
    <property type="component" value="Unassembled WGS sequence"/>
</dbReference>
<dbReference type="Gene3D" id="1.10.287.130">
    <property type="match status" value="1"/>
</dbReference>
<evidence type="ECO:0000313" key="11">
    <source>
        <dbReference type="EMBL" id="HHJ81197.1"/>
    </source>
</evidence>
<dbReference type="Gene3D" id="6.10.340.10">
    <property type="match status" value="1"/>
</dbReference>
<dbReference type="AlphaFoldDB" id="A0A832J4H0"/>
<dbReference type="CDD" id="cd00082">
    <property type="entry name" value="HisKA"/>
    <property type="match status" value="1"/>
</dbReference>
<dbReference type="InterPro" id="IPR050428">
    <property type="entry name" value="TCS_sensor_his_kinase"/>
</dbReference>
<organism evidence="11">
    <name type="scientific">Candidatus Tenderia electrophaga</name>
    <dbReference type="NCBI Taxonomy" id="1748243"/>
    <lineage>
        <taxon>Bacteria</taxon>
        <taxon>Pseudomonadati</taxon>
        <taxon>Pseudomonadota</taxon>
        <taxon>Gammaproteobacteria</taxon>
        <taxon>Candidatus Tenderiales</taxon>
        <taxon>Candidatus Tenderiaceae</taxon>
        <taxon>Candidatus Tenderia</taxon>
    </lineage>
</organism>
<keyword evidence="8" id="KW-0812">Transmembrane</keyword>
<evidence type="ECO:0000259" key="9">
    <source>
        <dbReference type="PROSITE" id="PS50109"/>
    </source>
</evidence>
<comment type="catalytic activity">
    <reaction evidence="1">
        <text>ATP + protein L-histidine = ADP + protein N-phospho-L-histidine.</text>
        <dbReference type="EC" id="2.7.13.3"/>
    </reaction>
</comment>
<dbReference type="InterPro" id="IPR036097">
    <property type="entry name" value="HisK_dim/P_sf"/>
</dbReference>
<dbReference type="InterPro" id="IPR036890">
    <property type="entry name" value="HATPase_C_sf"/>
</dbReference>
<dbReference type="SMART" id="SM00304">
    <property type="entry name" value="HAMP"/>
    <property type="match status" value="1"/>
</dbReference>
<gene>
    <name evidence="11" type="ORF">ENJ65_06145</name>
</gene>
<keyword evidence="7" id="KW-0902">Two-component regulatory system</keyword>
<dbReference type="EC" id="2.7.13.3" evidence="3"/>
<dbReference type="SMART" id="SM00388">
    <property type="entry name" value="HisKA"/>
    <property type="match status" value="1"/>
</dbReference>
<protein>
    <recommendedName>
        <fullName evidence="3">histidine kinase</fullName>
        <ecNumber evidence="3">2.7.13.3</ecNumber>
    </recommendedName>
</protein>
<comment type="caution">
    <text evidence="11">The sequence shown here is derived from an EMBL/GenBank/DDBJ whole genome shotgun (WGS) entry which is preliminary data.</text>
</comment>
<evidence type="ECO:0000256" key="8">
    <source>
        <dbReference type="SAM" id="Phobius"/>
    </source>
</evidence>
<dbReference type="Pfam" id="PF00512">
    <property type="entry name" value="HisKA"/>
    <property type="match status" value="1"/>
</dbReference>
<dbReference type="EMBL" id="DRNF01000386">
    <property type="protein sequence ID" value="HHJ81197.1"/>
    <property type="molecule type" value="Genomic_DNA"/>
</dbReference>
<keyword evidence="8" id="KW-0472">Membrane</keyword>
<keyword evidence="8" id="KW-1133">Transmembrane helix</keyword>
<dbReference type="PANTHER" id="PTHR45436:SF5">
    <property type="entry name" value="SENSOR HISTIDINE KINASE TRCS"/>
    <property type="match status" value="1"/>
</dbReference>
<evidence type="ECO:0000259" key="10">
    <source>
        <dbReference type="PROSITE" id="PS50885"/>
    </source>
</evidence>
<evidence type="ECO:0000256" key="2">
    <source>
        <dbReference type="ARBA" id="ARBA00004370"/>
    </source>
</evidence>
<dbReference type="InterPro" id="IPR005467">
    <property type="entry name" value="His_kinase_dom"/>
</dbReference>
<dbReference type="InterPro" id="IPR003661">
    <property type="entry name" value="HisK_dim/P_dom"/>
</dbReference>
<evidence type="ECO:0000256" key="6">
    <source>
        <dbReference type="ARBA" id="ARBA00022777"/>
    </source>
</evidence>
<proteinExistence type="predicted"/>
<feature type="transmembrane region" description="Helical" evidence="8">
    <location>
        <begin position="147"/>
        <end position="169"/>
    </location>
</feature>
<evidence type="ECO:0000256" key="3">
    <source>
        <dbReference type="ARBA" id="ARBA00012438"/>
    </source>
</evidence>
<keyword evidence="5" id="KW-0808">Transferase</keyword>
<dbReference type="GO" id="GO:0005886">
    <property type="term" value="C:plasma membrane"/>
    <property type="evidence" value="ECO:0007669"/>
    <property type="project" value="TreeGrafter"/>
</dbReference>
<evidence type="ECO:0000256" key="7">
    <source>
        <dbReference type="ARBA" id="ARBA00023012"/>
    </source>
</evidence>
<sequence>MAVATNFILMRNKHMARSIATRTFHIVLYSVLATLCLTLGFAWWGMETLESTMLEAENRTEIEYFKKFGDKKTPLHVSTAQVTSVYQPNGQPLPDGLPIIFQGLPVPFQGEVDTVDTSFFVITHAFAEGNLYIAKNLQLFEKRETALVHNVLILISVICIIAFGLAAFAGRNISRPVVRLTSQLGALETETSGMRMNTDYEDSELTEIAHAMNHFLQRLEDSVTRERNLISMASHELKTPVSVILGAARVIESRGKLNPNDEITLNRIIDAAKEMSSNIHALLNLSRRTKETANEVFYWSELFESIRQDYQLQNPHLARRLQLSYIDANDEMFADQVLIKILLHNLINNALNHTHGDVKIILDDSTLTVLDEGTETLTSQTTP</sequence>
<feature type="domain" description="Histidine kinase" evidence="9">
    <location>
        <begin position="232"/>
        <end position="373"/>
    </location>
</feature>
<evidence type="ECO:0000256" key="1">
    <source>
        <dbReference type="ARBA" id="ARBA00000085"/>
    </source>
</evidence>
<keyword evidence="6 11" id="KW-0418">Kinase</keyword>
<dbReference type="SUPFAM" id="SSF47384">
    <property type="entry name" value="Homodimeric domain of signal transducing histidine kinase"/>
    <property type="match status" value="1"/>
</dbReference>
<dbReference type="GO" id="GO:0000155">
    <property type="term" value="F:phosphorelay sensor kinase activity"/>
    <property type="evidence" value="ECO:0007669"/>
    <property type="project" value="InterPro"/>
</dbReference>